<protein>
    <recommendedName>
        <fullName evidence="7">WRKY domain-containing protein</fullName>
    </recommendedName>
</protein>
<evidence type="ECO:0000256" key="6">
    <source>
        <dbReference type="SAM" id="MobiDB-lite"/>
    </source>
</evidence>
<evidence type="ECO:0000313" key="8">
    <source>
        <dbReference type="EMBL" id="KAK9672511.1"/>
    </source>
</evidence>
<feature type="compositionally biased region" description="Polar residues" evidence="6">
    <location>
        <begin position="78"/>
        <end position="95"/>
    </location>
</feature>
<accession>A0AAW1H8Y1</accession>
<keyword evidence="4" id="KW-0804">Transcription</keyword>
<evidence type="ECO:0000256" key="3">
    <source>
        <dbReference type="ARBA" id="ARBA00023125"/>
    </source>
</evidence>
<dbReference type="InterPro" id="IPR044810">
    <property type="entry name" value="WRKY_plant"/>
</dbReference>
<feature type="domain" description="WRKY" evidence="7">
    <location>
        <begin position="134"/>
        <end position="196"/>
    </location>
</feature>
<dbReference type="EMBL" id="JBDFQZ010000012">
    <property type="protein sequence ID" value="KAK9672511.1"/>
    <property type="molecule type" value="Genomic_DNA"/>
</dbReference>
<evidence type="ECO:0000259" key="7">
    <source>
        <dbReference type="PROSITE" id="PS50811"/>
    </source>
</evidence>
<gene>
    <name evidence="8" type="ORF">RND81_12G105000</name>
</gene>
<keyword evidence="2" id="KW-0805">Transcription regulation</keyword>
<proteinExistence type="predicted"/>
<dbReference type="GO" id="GO:0003700">
    <property type="term" value="F:DNA-binding transcription factor activity"/>
    <property type="evidence" value="ECO:0007669"/>
    <property type="project" value="InterPro"/>
</dbReference>
<dbReference type="PANTHER" id="PTHR32096">
    <property type="entry name" value="WRKY TRANSCRIPTION FACTOR 30-RELATED-RELATED"/>
    <property type="match status" value="1"/>
</dbReference>
<evidence type="ECO:0000256" key="4">
    <source>
        <dbReference type="ARBA" id="ARBA00023163"/>
    </source>
</evidence>
<dbReference type="GO" id="GO:0005634">
    <property type="term" value="C:nucleus"/>
    <property type="evidence" value="ECO:0007669"/>
    <property type="project" value="UniProtKB-SubCell"/>
</dbReference>
<dbReference type="GO" id="GO:0000976">
    <property type="term" value="F:transcription cis-regulatory region binding"/>
    <property type="evidence" value="ECO:0007669"/>
    <property type="project" value="TreeGrafter"/>
</dbReference>
<dbReference type="Proteomes" id="UP001443914">
    <property type="component" value="Unassembled WGS sequence"/>
</dbReference>
<dbReference type="InterPro" id="IPR003657">
    <property type="entry name" value="WRKY_dom"/>
</dbReference>
<comment type="subcellular location">
    <subcellularLocation>
        <location evidence="1">Nucleus</location>
    </subcellularLocation>
</comment>
<feature type="compositionally biased region" description="Polar residues" evidence="6">
    <location>
        <begin position="299"/>
        <end position="308"/>
    </location>
</feature>
<dbReference type="AlphaFoldDB" id="A0AAW1H8Y1"/>
<feature type="region of interest" description="Disordered" evidence="6">
    <location>
        <begin position="202"/>
        <end position="308"/>
    </location>
</feature>
<dbReference type="PANTHER" id="PTHR32096:SF146">
    <property type="entry name" value="WRKY TRANSCRIPTION FACTOR 19-RELATED"/>
    <property type="match status" value="1"/>
</dbReference>
<keyword evidence="5" id="KW-0539">Nucleus</keyword>
<dbReference type="PROSITE" id="PS50811">
    <property type="entry name" value="WRKY"/>
    <property type="match status" value="1"/>
</dbReference>
<evidence type="ECO:0000256" key="5">
    <source>
        <dbReference type="ARBA" id="ARBA00023242"/>
    </source>
</evidence>
<dbReference type="Pfam" id="PF03106">
    <property type="entry name" value="WRKY"/>
    <property type="match status" value="1"/>
</dbReference>
<organism evidence="8 9">
    <name type="scientific">Saponaria officinalis</name>
    <name type="common">Common soapwort</name>
    <name type="synonym">Lychnis saponaria</name>
    <dbReference type="NCBI Taxonomy" id="3572"/>
    <lineage>
        <taxon>Eukaryota</taxon>
        <taxon>Viridiplantae</taxon>
        <taxon>Streptophyta</taxon>
        <taxon>Embryophyta</taxon>
        <taxon>Tracheophyta</taxon>
        <taxon>Spermatophyta</taxon>
        <taxon>Magnoliopsida</taxon>
        <taxon>eudicotyledons</taxon>
        <taxon>Gunneridae</taxon>
        <taxon>Pentapetalae</taxon>
        <taxon>Caryophyllales</taxon>
        <taxon>Caryophyllaceae</taxon>
        <taxon>Caryophylleae</taxon>
        <taxon>Saponaria</taxon>
    </lineage>
</organism>
<dbReference type="SMART" id="SM00774">
    <property type="entry name" value="WRKY"/>
    <property type="match status" value="1"/>
</dbReference>
<comment type="caution">
    <text evidence="8">The sequence shown here is derived from an EMBL/GenBank/DDBJ whole genome shotgun (WGS) entry which is preliminary data.</text>
</comment>
<keyword evidence="9" id="KW-1185">Reference proteome</keyword>
<reference evidence="8" key="1">
    <citation type="submission" date="2024-03" db="EMBL/GenBank/DDBJ databases">
        <title>WGS assembly of Saponaria officinalis var. Norfolk2.</title>
        <authorList>
            <person name="Jenkins J."/>
            <person name="Shu S."/>
            <person name="Grimwood J."/>
            <person name="Barry K."/>
            <person name="Goodstein D."/>
            <person name="Schmutz J."/>
            <person name="Leebens-Mack J."/>
            <person name="Osbourn A."/>
        </authorList>
    </citation>
    <scope>NUCLEOTIDE SEQUENCE [LARGE SCALE GENOMIC DNA]</scope>
    <source>
        <strain evidence="8">JIC</strain>
    </source>
</reference>
<name>A0AAW1H8Y1_SAPOF</name>
<sequence length="332" mass="37526">MANNNGNIIDDASQKSLLVNELVEGRDLTKQLYSILLKESTSTPNEDAHSLNVAHKILAKIESSLTFLRNETFVQPQNTNMGTIDSPSSFNNESPKTPDFEGDLKDLVDSKDDSRKRKVIPRYTLKVEGCRKTGLEGPLEDGFDWRKYGQKDIQGTLYPRAYYRCTQKHQGCLATKQVQRSNDDPTYFEVTYRGIHTCYQASSSSSSIPVTAPKPEPRDSSPCPKPQEFLLSFQTYAKDTKPTPHHSSPTPLRTTQHSLNNNNNNNNNNNINDDNKNNINDNNNDDDDNNNTNNNNNTQKGSSSSTLEPNEFVFDESEIDHDFIFNNLHLFK</sequence>
<keyword evidence="3" id="KW-0238">DNA-binding</keyword>
<feature type="region of interest" description="Disordered" evidence="6">
    <location>
        <begin position="78"/>
        <end position="102"/>
    </location>
</feature>
<evidence type="ECO:0000256" key="2">
    <source>
        <dbReference type="ARBA" id="ARBA00023015"/>
    </source>
</evidence>
<dbReference type="SUPFAM" id="SSF118290">
    <property type="entry name" value="WRKY DNA-binding domain"/>
    <property type="match status" value="1"/>
</dbReference>
<dbReference type="InterPro" id="IPR036576">
    <property type="entry name" value="WRKY_dom_sf"/>
</dbReference>
<dbReference type="Gene3D" id="2.20.25.80">
    <property type="entry name" value="WRKY domain"/>
    <property type="match status" value="1"/>
</dbReference>
<evidence type="ECO:0000256" key="1">
    <source>
        <dbReference type="ARBA" id="ARBA00004123"/>
    </source>
</evidence>
<evidence type="ECO:0000313" key="9">
    <source>
        <dbReference type="Proteomes" id="UP001443914"/>
    </source>
</evidence>
<feature type="compositionally biased region" description="Low complexity" evidence="6">
    <location>
        <begin position="260"/>
        <end position="282"/>
    </location>
</feature>